<keyword evidence="2" id="KW-0732">Signal</keyword>
<evidence type="ECO:0000313" key="4">
    <source>
        <dbReference type="Proteomes" id="UP001408356"/>
    </source>
</evidence>
<feature type="chain" id="PRO_5045122947" description="Secreted protein" evidence="2">
    <location>
        <begin position="22"/>
        <end position="196"/>
    </location>
</feature>
<dbReference type="Proteomes" id="UP001408356">
    <property type="component" value="Unassembled WGS sequence"/>
</dbReference>
<proteinExistence type="predicted"/>
<comment type="caution">
    <text evidence="3">The sequence shown here is derived from an EMBL/GenBank/DDBJ whole genome shotgun (WGS) entry which is preliminary data.</text>
</comment>
<accession>A0ABR2V8P8</accession>
<gene>
    <name evidence="3" type="ORF">SUNI508_04187</name>
</gene>
<sequence length="196" mass="21389">MHFSTFIKGAALSLYVSSTAAVPLEASSEPRSARGTSGVYDPASGKRGSPPKECSGITNDRATSYWWLVVDSDKPTCISGYQPAASCPGTKFWSQESIKEMQDAVSQQVTKDGQFKSTTTDHFLAAWHLGTTAVSDREAYKAAWSAAIKELGDCSKASITCNRRDTTYFLQVDNDSMEFVTRAGPLWNPNEYCPDE</sequence>
<evidence type="ECO:0000256" key="1">
    <source>
        <dbReference type="SAM" id="MobiDB-lite"/>
    </source>
</evidence>
<evidence type="ECO:0000313" key="3">
    <source>
        <dbReference type="EMBL" id="KAK9423293.1"/>
    </source>
</evidence>
<feature type="region of interest" description="Disordered" evidence="1">
    <location>
        <begin position="25"/>
        <end position="55"/>
    </location>
</feature>
<reference evidence="3 4" key="1">
    <citation type="journal article" date="2024" name="J. Plant Pathol.">
        <title>Sequence and assembly of the genome of Seiridium unicorne, isolate CBS 538.82, causal agent of cypress canker disease.</title>
        <authorList>
            <person name="Scali E."/>
            <person name="Rocca G.D."/>
            <person name="Danti R."/>
            <person name="Garbelotto M."/>
            <person name="Barberini S."/>
            <person name="Baroncelli R."/>
            <person name="Emiliani G."/>
        </authorList>
    </citation>
    <scope>NUCLEOTIDE SEQUENCE [LARGE SCALE GENOMIC DNA]</scope>
    <source>
        <strain evidence="3 4">BM-138-508</strain>
    </source>
</reference>
<name>A0ABR2V8P8_9PEZI</name>
<protein>
    <recommendedName>
        <fullName evidence="5">Secreted protein</fullName>
    </recommendedName>
</protein>
<feature type="signal peptide" evidence="2">
    <location>
        <begin position="1"/>
        <end position="21"/>
    </location>
</feature>
<keyword evidence="4" id="KW-1185">Reference proteome</keyword>
<organism evidence="3 4">
    <name type="scientific">Seiridium unicorne</name>
    <dbReference type="NCBI Taxonomy" id="138068"/>
    <lineage>
        <taxon>Eukaryota</taxon>
        <taxon>Fungi</taxon>
        <taxon>Dikarya</taxon>
        <taxon>Ascomycota</taxon>
        <taxon>Pezizomycotina</taxon>
        <taxon>Sordariomycetes</taxon>
        <taxon>Xylariomycetidae</taxon>
        <taxon>Amphisphaeriales</taxon>
        <taxon>Sporocadaceae</taxon>
        <taxon>Seiridium</taxon>
    </lineage>
</organism>
<evidence type="ECO:0000256" key="2">
    <source>
        <dbReference type="SAM" id="SignalP"/>
    </source>
</evidence>
<dbReference type="EMBL" id="JARVKF010000079">
    <property type="protein sequence ID" value="KAK9423293.1"/>
    <property type="molecule type" value="Genomic_DNA"/>
</dbReference>
<evidence type="ECO:0008006" key="5">
    <source>
        <dbReference type="Google" id="ProtNLM"/>
    </source>
</evidence>